<dbReference type="Proteomes" id="UP001497623">
    <property type="component" value="Unassembled WGS sequence"/>
</dbReference>
<dbReference type="CDD" id="cd08544">
    <property type="entry name" value="Reeler"/>
    <property type="match status" value="1"/>
</dbReference>
<feature type="chain" id="PRO_5043932017" description="Reelin domain-containing protein" evidence="2">
    <location>
        <begin position="29"/>
        <end position="528"/>
    </location>
</feature>
<evidence type="ECO:0000313" key="4">
    <source>
        <dbReference type="EMBL" id="CAL4095110.1"/>
    </source>
</evidence>
<dbReference type="AlphaFoldDB" id="A0AAV2QS71"/>
<dbReference type="InterPro" id="IPR042307">
    <property type="entry name" value="Reeler_sf"/>
</dbReference>
<reference evidence="4 5" key="1">
    <citation type="submission" date="2024-05" db="EMBL/GenBank/DDBJ databases">
        <authorList>
            <person name="Wallberg A."/>
        </authorList>
    </citation>
    <scope>NUCLEOTIDE SEQUENCE [LARGE SCALE GENOMIC DNA]</scope>
</reference>
<keyword evidence="2" id="KW-0732">Signal</keyword>
<evidence type="ECO:0000256" key="1">
    <source>
        <dbReference type="SAM" id="Phobius"/>
    </source>
</evidence>
<proteinExistence type="predicted"/>
<dbReference type="Pfam" id="PF02014">
    <property type="entry name" value="Reeler"/>
    <property type="match status" value="1"/>
</dbReference>
<organism evidence="4 5">
    <name type="scientific">Meganyctiphanes norvegica</name>
    <name type="common">Northern krill</name>
    <name type="synonym">Thysanopoda norvegica</name>
    <dbReference type="NCBI Taxonomy" id="48144"/>
    <lineage>
        <taxon>Eukaryota</taxon>
        <taxon>Metazoa</taxon>
        <taxon>Ecdysozoa</taxon>
        <taxon>Arthropoda</taxon>
        <taxon>Crustacea</taxon>
        <taxon>Multicrustacea</taxon>
        <taxon>Malacostraca</taxon>
        <taxon>Eumalacostraca</taxon>
        <taxon>Eucarida</taxon>
        <taxon>Euphausiacea</taxon>
        <taxon>Euphausiidae</taxon>
        <taxon>Meganyctiphanes</taxon>
    </lineage>
</organism>
<protein>
    <recommendedName>
        <fullName evidence="3">Reelin domain-containing protein</fullName>
    </recommendedName>
</protein>
<keyword evidence="1" id="KW-0472">Membrane</keyword>
<keyword evidence="5" id="KW-1185">Reference proteome</keyword>
<feature type="transmembrane region" description="Helical" evidence="1">
    <location>
        <begin position="259"/>
        <end position="282"/>
    </location>
</feature>
<dbReference type="InterPro" id="IPR051237">
    <property type="entry name" value="Ferric-chelate_Red/DefProt"/>
</dbReference>
<dbReference type="PANTHER" id="PTHR45828:SF36">
    <property type="entry name" value="REELIN DOMAIN-CONTAINING PROTEIN"/>
    <property type="match status" value="1"/>
</dbReference>
<feature type="domain" description="Reelin" evidence="3">
    <location>
        <begin position="19"/>
        <end position="191"/>
    </location>
</feature>
<feature type="signal peptide" evidence="2">
    <location>
        <begin position="1"/>
        <end position="28"/>
    </location>
</feature>
<dbReference type="Gene3D" id="2.60.40.4060">
    <property type="entry name" value="Reeler domain"/>
    <property type="match status" value="1"/>
</dbReference>
<dbReference type="PANTHER" id="PTHR45828">
    <property type="entry name" value="CYTOCHROME B561/FERRIC REDUCTASE TRANSMEMBRANE"/>
    <property type="match status" value="1"/>
</dbReference>
<keyword evidence="1" id="KW-1133">Transmembrane helix</keyword>
<dbReference type="InterPro" id="IPR002861">
    <property type="entry name" value="Reeler_dom"/>
</dbReference>
<comment type="caution">
    <text evidence="4">The sequence shown here is derived from an EMBL/GenBank/DDBJ whole genome shotgun (WGS) entry which is preliminary data.</text>
</comment>
<gene>
    <name evidence="4" type="ORF">MNOR_LOCUS15326</name>
</gene>
<accession>A0AAV2QS71</accession>
<dbReference type="PROSITE" id="PS51019">
    <property type="entry name" value="REELIN"/>
    <property type="match status" value="1"/>
</dbReference>
<evidence type="ECO:0000313" key="5">
    <source>
        <dbReference type="Proteomes" id="UP001497623"/>
    </source>
</evidence>
<dbReference type="EMBL" id="CAXKWB010009540">
    <property type="protein sequence ID" value="CAL4095110.1"/>
    <property type="molecule type" value="Genomic_DNA"/>
</dbReference>
<dbReference type="GO" id="GO:0016020">
    <property type="term" value="C:membrane"/>
    <property type="evidence" value="ECO:0007669"/>
    <property type="project" value="TreeGrafter"/>
</dbReference>
<evidence type="ECO:0000256" key="2">
    <source>
        <dbReference type="SAM" id="SignalP"/>
    </source>
</evidence>
<keyword evidence="1" id="KW-0812">Transmembrane</keyword>
<evidence type="ECO:0000259" key="3">
    <source>
        <dbReference type="PROSITE" id="PS51019"/>
    </source>
</evidence>
<name>A0AAV2QS71_MEGNR</name>
<sequence>MRPCCHANASLIYLCILMLGRSVRTVQGFIYGTNTVSCEDIKPSLGVEPQTDTSPFIIITDAETLDACDRLKVSLVTVNGDDHFKGFIVQARSEDKQEVVGTFSPYPGTVELPLRFVDCDNGTSNTVSYDTPSEKKVVHLEWAPSENYTGDIYFAASFITNITTFWSNVTSEPVSVTNKGEDCPSQDLLEELVDRLDGLEDSPCNSSLCTENRLPGAYCNSTLYCIEGLECRDNKCACPMPCEYVAEISSCDCGTVHSATGAAIIIGILAGAVILAFWYWVIKQTIENFNTSKGRVYNNGNRQRRATMTPIQDIQQYDNYMQNNTNYRIQNNRGPYPQTPTYGYENMNIRNPQQYPNGHNAPYPTNWHPQAYPTATNVPYPTNRHPQAYPTTTNVPYPINQHPQAYPTVQNVSYSANLQRHPNPNFQNHPPYRTPPSVNNPNSYNMGIPPNNLPTDHVGVANTYGASVPIHTSSPPSTASIFTSHSGQSTDAPLSQGIEITPLFRNRAVAPLEPLKPLKPIESKLGNR</sequence>